<dbReference type="RefSeq" id="XP_056487137.1">
    <property type="nucleotide sequence ID" value="XM_056631586.1"/>
</dbReference>
<proteinExistence type="predicted"/>
<evidence type="ECO:0000313" key="2">
    <source>
        <dbReference type="Proteomes" id="UP001147747"/>
    </source>
</evidence>
<name>A0A9X0B7X4_9EURO</name>
<protein>
    <submittedName>
        <fullName evidence="1">Uncharacterized protein</fullName>
    </submittedName>
</protein>
<dbReference type="OrthoDB" id="3758478at2759"/>
<comment type="caution">
    <text evidence="1">The sequence shown here is derived from an EMBL/GenBank/DDBJ whole genome shotgun (WGS) entry which is preliminary data.</text>
</comment>
<reference evidence="1" key="2">
    <citation type="journal article" date="2023" name="IMA Fungus">
        <title>Comparative genomic study of the Penicillium genus elucidates a diverse pangenome and 15 lateral gene transfer events.</title>
        <authorList>
            <person name="Petersen C."/>
            <person name="Sorensen T."/>
            <person name="Nielsen M.R."/>
            <person name="Sondergaard T.E."/>
            <person name="Sorensen J.L."/>
            <person name="Fitzpatrick D.A."/>
            <person name="Frisvad J.C."/>
            <person name="Nielsen K.L."/>
        </authorList>
    </citation>
    <scope>NUCLEOTIDE SEQUENCE</scope>
    <source>
        <strain evidence="1">IBT 29677</strain>
    </source>
</reference>
<accession>A0A9X0B7X4</accession>
<gene>
    <name evidence="1" type="ORF">N7509_006949</name>
</gene>
<dbReference type="Proteomes" id="UP001147747">
    <property type="component" value="Unassembled WGS sequence"/>
</dbReference>
<dbReference type="GeneID" id="81370566"/>
<dbReference type="EMBL" id="JAPZBU010000008">
    <property type="protein sequence ID" value="KAJ5391459.1"/>
    <property type="molecule type" value="Genomic_DNA"/>
</dbReference>
<reference evidence="1" key="1">
    <citation type="submission" date="2022-12" db="EMBL/GenBank/DDBJ databases">
        <authorList>
            <person name="Petersen C."/>
        </authorList>
    </citation>
    <scope>NUCLEOTIDE SEQUENCE</scope>
    <source>
        <strain evidence="1">IBT 29677</strain>
    </source>
</reference>
<keyword evidence="2" id="KW-1185">Reference proteome</keyword>
<organism evidence="1 2">
    <name type="scientific">Penicillium cosmopolitanum</name>
    <dbReference type="NCBI Taxonomy" id="1131564"/>
    <lineage>
        <taxon>Eukaryota</taxon>
        <taxon>Fungi</taxon>
        <taxon>Dikarya</taxon>
        <taxon>Ascomycota</taxon>
        <taxon>Pezizomycotina</taxon>
        <taxon>Eurotiomycetes</taxon>
        <taxon>Eurotiomycetidae</taxon>
        <taxon>Eurotiales</taxon>
        <taxon>Aspergillaceae</taxon>
        <taxon>Penicillium</taxon>
    </lineage>
</organism>
<sequence length="163" mass="18770">MSLKETLEKTAAGWISDLESRSLDNVVSRWTDDIHYTVHPDTEGVFPMTKEQSVLRSLSTQERTPTEDLTTIPPLSRFRTYERAAYFFSLLKTFKITINEMFTDIQKRTVTMLCSSKGQLEAGPYGTDYVFVLTMTEDGKKISKLSEWPDFHKVQMVLNKTVK</sequence>
<evidence type="ECO:0000313" key="1">
    <source>
        <dbReference type="EMBL" id="KAJ5391459.1"/>
    </source>
</evidence>
<dbReference type="AlphaFoldDB" id="A0A9X0B7X4"/>